<accession>A0A1B6LFS1</accession>
<name>A0A1B6LFS1_9HEMI</name>
<feature type="compositionally biased region" description="Polar residues" evidence="1">
    <location>
        <begin position="148"/>
        <end position="164"/>
    </location>
</feature>
<feature type="non-terminal residue" evidence="2">
    <location>
        <position position="1"/>
    </location>
</feature>
<proteinExistence type="predicted"/>
<protein>
    <submittedName>
        <fullName evidence="2">Uncharacterized protein</fullName>
    </submittedName>
</protein>
<dbReference type="Gene3D" id="3.40.220.10">
    <property type="entry name" value="Leucine Aminopeptidase, subunit E, domain 1"/>
    <property type="match status" value="1"/>
</dbReference>
<feature type="region of interest" description="Disordered" evidence="1">
    <location>
        <begin position="148"/>
        <end position="193"/>
    </location>
</feature>
<sequence>GDNRRMSAGVAVAFKKQFGKPEKSDCLNDHLAYKKSATGAGVYSLLTKPRYYLKPSEISYTHSFNSVTQDFKKREYKHLICSPMGCTRDQIKPETFINNLWKFQRSTGAMITVVTFKENSLRTFWNGWSHEEFSNKLKYLIAAERRGTTPSEALSPENSSSLDEQSVMRPVEKSFHQPQENANSSEHHSPVIAPGQHSYASAVSGVVGANQSVCCPSPRDSEVLNKSQSVRHSAGNSQQLCQVQENLIF</sequence>
<gene>
    <name evidence="2" type="ORF">g.48263</name>
</gene>
<reference evidence="2" key="1">
    <citation type="submission" date="2015-11" db="EMBL/GenBank/DDBJ databases">
        <title>De novo transcriptome assembly of four potential Pierce s Disease insect vectors from Arizona vineyards.</title>
        <authorList>
            <person name="Tassone E.E."/>
        </authorList>
    </citation>
    <scope>NUCLEOTIDE SEQUENCE</scope>
</reference>
<dbReference type="AlphaFoldDB" id="A0A1B6LFS1"/>
<dbReference type="InterPro" id="IPR043472">
    <property type="entry name" value="Macro_dom-like"/>
</dbReference>
<evidence type="ECO:0000256" key="1">
    <source>
        <dbReference type="SAM" id="MobiDB-lite"/>
    </source>
</evidence>
<feature type="compositionally biased region" description="Polar residues" evidence="1">
    <location>
        <begin position="224"/>
        <end position="237"/>
    </location>
</feature>
<evidence type="ECO:0000313" key="2">
    <source>
        <dbReference type="EMBL" id="JAT22528.1"/>
    </source>
</evidence>
<feature type="region of interest" description="Disordered" evidence="1">
    <location>
        <begin position="218"/>
        <end position="237"/>
    </location>
</feature>
<dbReference type="EMBL" id="GEBQ01017449">
    <property type="protein sequence ID" value="JAT22528.1"/>
    <property type="molecule type" value="Transcribed_RNA"/>
</dbReference>
<organism evidence="2">
    <name type="scientific">Graphocephala atropunctata</name>
    <dbReference type="NCBI Taxonomy" id="36148"/>
    <lineage>
        <taxon>Eukaryota</taxon>
        <taxon>Metazoa</taxon>
        <taxon>Ecdysozoa</taxon>
        <taxon>Arthropoda</taxon>
        <taxon>Hexapoda</taxon>
        <taxon>Insecta</taxon>
        <taxon>Pterygota</taxon>
        <taxon>Neoptera</taxon>
        <taxon>Paraneoptera</taxon>
        <taxon>Hemiptera</taxon>
        <taxon>Auchenorrhyncha</taxon>
        <taxon>Membracoidea</taxon>
        <taxon>Cicadellidae</taxon>
        <taxon>Cicadellinae</taxon>
        <taxon>Cicadellini</taxon>
        <taxon>Graphocephala</taxon>
    </lineage>
</organism>